<dbReference type="Pfam" id="PF00582">
    <property type="entry name" value="Usp"/>
    <property type="match status" value="1"/>
</dbReference>
<proteinExistence type="inferred from homology"/>
<dbReference type="Gene3D" id="3.40.50.12370">
    <property type="match status" value="1"/>
</dbReference>
<reference evidence="3 4" key="1">
    <citation type="submission" date="2018-06" db="EMBL/GenBank/DDBJ databases">
        <title>Genomic Encyclopedia of Type Strains, Phase IV (KMG-V): Genome sequencing to study the core and pangenomes of soil and plant-associated prokaryotes.</title>
        <authorList>
            <person name="Whitman W."/>
        </authorList>
    </citation>
    <scope>NUCLEOTIDE SEQUENCE [LARGE SCALE GENOMIC DNA]</scope>
    <source>
        <strain evidence="3 4">SRCL-318</strain>
    </source>
</reference>
<dbReference type="AlphaFoldDB" id="A0A2V4TS70"/>
<accession>A0A2V4TS70</accession>
<dbReference type="InterPro" id="IPR006015">
    <property type="entry name" value="Universal_stress_UspA"/>
</dbReference>
<comment type="caution">
    <text evidence="3">The sequence shown here is derived from an EMBL/GenBank/DDBJ whole genome shotgun (WGS) entry which is preliminary data.</text>
</comment>
<dbReference type="InterPro" id="IPR006016">
    <property type="entry name" value="UspA"/>
</dbReference>
<dbReference type="PRINTS" id="PR01438">
    <property type="entry name" value="UNVRSLSTRESS"/>
</dbReference>
<evidence type="ECO:0000259" key="2">
    <source>
        <dbReference type="Pfam" id="PF00582"/>
    </source>
</evidence>
<sequence length="279" mass="30173">MSYKTIMVHMDTGARASARLSLALKLARRFGAHLDGLFAAFEPNPREFYVMAGTADYYDTHRKLRREQRGAIERLFRAELTRAQVGGAWVTPEGDPVTAVMQRSRTADLVILGQTDQEDPESYIAEHFPETVLLGAGGPVLLMPYTGSFESVGERVLVAWNGSREAARAVHDAMPFIARAAHVTIVAASTTFTSAESQASCADLAAMLARHGATTVDITRFDRDTVESTGDALLSYAADGGYDLLVMGAYGHARLHELVLGGATRSILATMTLPVLMSH</sequence>
<organism evidence="3 4">
    <name type="scientific">Paraburkholderia silvatlantica</name>
    <dbReference type="NCBI Taxonomy" id="321895"/>
    <lineage>
        <taxon>Bacteria</taxon>
        <taxon>Pseudomonadati</taxon>
        <taxon>Pseudomonadota</taxon>
        <taxon>Betaproteobacteria</taxon>
        <taxon>Burkholderiales</taxon>
        <taxon>Burkholderiaceae</taxon>
        <taxon>Paraburkholderia</taxon>
    </lineage>
</organism>
<dbReference type="SUPFAM" id="SSF52402">
    <property type="entry name" value="Adenine nucleotide alpha hydrolases-like"/>
    <property type="match status" value="2"/>
</dbReference>
<gene>
    <name evidence="3" type="ORF">C7410_13678</name>
</gene>
<name>A0A2V4TS70_9BURK</name>
<comment type="similarity">
    <text evidence="1">Belongs to the universal stress protein A family.</text>
</comment>
<dbReference type="EMBL" id="QJSQ01000036">
    <property type="protein sequence ID" value="PYE14907.1"/>
    <property type="molecule type" value="Genomic_DNA"/>
</dbReference>
<feature type="domain" description="UspA" evidence="2">
    <location>
        <begin position="154"/>
        <end position="277"/>
    </location>
</feature>
<evidence type="ECO:0000313" key="3">
    <source>
        <dbReference type="EMBL" id="PYE14907.1"/>
    </source>
</evidence>
<dbReference type="Proteomes" id="UP000247772">
    <property type="component" value="Unassembled WGS sequence"/>
</dbReference>
<evidence type="ECO:0000256" key="1">
    <source>
        <dbReference type="ARBA" id="ARBA00008791"/>
    </source>
</evidence>
<protein>
    <submittedName>
        <fullName evidence="3">Nucleotide-binding universal stress UspA family protein</fullName>
    </submittedName>
</protein>
<dbReference type="CDD" id="cd00293">
    <property type="entry name" value="USP-like"/>
    <property type="match status" value="1"/>
</dbReference>
<evidence type="ECO:0000313" key="4">
    <source>
        <dbReference type="Proteomes" id="UP000247772"/>
    </source>
</evidence>
<dbReference type="RefSeq" id="WP_110857387.1">
    <property type="nucleotide sequence ID" value="NZ_QJSQ01000036.1"/>
</dbReference>
<dbReference type="PANTHER" id="PTHR46268">
    <property type="entry name" value="STRESS RESPONSE PROTEIN NHAX"/>
    <property type="match status" value="1"/>
</dbReference>
<dbReference type="PANTHER" id="PTHR46268:SF15">
    <property type="entry name" value="UNIVERSAL STRESS PROTEIN HP_0031"/>
    <property type="match status" value="1"/>
</dbReference>
<dbReference type="OrthoDB" id="9804721at2"/>